<dbReference type="Pfam" id="PF03962">
    <property type="entry name" value="Mnd1"/>
    <property type="match status" value="1"/>
</dbReference>
<evidence type="ECO:0000313" key="9">
    <source>
        <dbReference type="Proteomes" id="UP000053766"/>
    </source>
</evidence>
<sequence>MIVSRQLLRKSGTRKKGLSLQQKREQILALLYESEDIAPKRKGVISQAVKEVTQSLVDDGLVECEKIGTNVCYWAFRSKASQIRKNKVLELKESISNFENKVAEGTDELKKQRKGKEASDSCSLQEEERNLKERLNKYAEYDPEAIAQVKLRTEKARDAANQWTDNIFTIKKWCKTKFGVEEKVLDQQFGVPEDMDYIE</sequence>
<keyword evidence="3" id="KW-0175">Coiled coil</keyword>
<feature type="domain" description="Leucine zipper with capping helix" evidence="7">
    <location>
        <begin position="144"/>
        <end position="198"/>
    </location>
</feature>
<gene>
    <name evidence="8" type="ORF">DICVIV_02241</name>
</gene>
<reference evidence="8 9" key="1">
    <citation type="submission" date="2013-11" db="EMBL/GenBank/DDBJ databases">
        <title>Draft genome of the bovine lungworm Dictyocaulus viviparus.</title>
        <authorList>
            <person name="Mitreva M."/>
        </authorList>
    </citation>
    <scope>NUCLEOTIDE SEQUENCE [LARGE SCALE GENOMIC DNA]</scope>
    <source>
        <strain evidence="8 9">HannoverDv2000</strain>
    </source>
</reference>
<evidence type="ECO:0000256" key="5">
    <source>
        <dbReference type="PIRNR" id="PIRNR026991"/>
    </source>
</evidence>
<keyword evidence="9" id="KW-1185">Reference proteome</keyword>
<keyword evidence="4 5" id="KW-0539">Nucleus</keyword>
<evidence type="ECO:0000256" key="3">
    <source>
        <dbReference type="ARBA" id="ARBA00023054"/>
    </source>
</evidence>
<accession>A0A0D8Y3Z4</accession>
<feature type="domain" description="Mnd1 HTH" evidence="6">
    <location>
        <begin position="33"/>
        <end position="77"/>
    </location>
</feature>
<dbReference type="InterPro" id="IPR040453">
    <property type="entry name" value="Mnd1_HTH"/>
</dbReference>
<evidence type="ECO:0000259" key="6">
    <source>
        <dbReference type="Pfam" id="PF03962"/>
    </source>
</evidence>
<reference evidence="9" key="2">
    <citation type="journal article" date="2016" name="Sci. Rep.">
        <title>Dictyocaulus viviparus genome, variome and transcriptome elucidate lungworm biology and support future intervention.</title>
        <authorList>
            <person name="McNulty S.N."/>
            <person name="Strube C."/>
            <person name="Rosa B.A."/>
            <person name="Martin J.C."/>
            <person name="Tyagi R."/>
            <person name="Choi Y.J."/>
            <person name="Wang Q."/>
            <person name="Hallsworth Pepin K."/>
            <person name="Zhang X."/>
            <person name="Ozersky P."/>
            <person name="Wilson R.K."/>
            <person name="Sternberg P.W."/>
            <person name="Gasser R.B."/>
            <person name="Mitreva M."/>
        </authorList>
    </citation>
    <scope>NUCLEOTIDE SEQUENCE [LARGE SCALE GENOMIC DNA]</scope>
    <source>
        <strain evidence="9">HannoverDv2000</strain>
    </source>
</reference>
<evidence type="ECO:0000256" key="2">
    <source>
        <dbReference type="ARBA" id="ARBA00005981"/>
    </source>
</evidence>
<evidence type="ECO:0000313" key="8">
    <source>
        <dbReference type="EMBL" id="KJH51608.1"/>
    </source>
</evidence>
<evidence type="ECO:0000256" key="1">
    <source>
        <dbReference type="ARBA" id="ARBA00004123"/>
    </source>
</evidence>
<dbReference type="GO" id="GO:0003690">
    <property type="term" value="F:double-stranded DNA binding"/>
    <property type="evidence" value="ECO:0007669"/>
    <property type="project" value="InterPro"/>
</dbReference>
<dbReference type="InterPro" id="IPR040661">
    <property type="entry name" value="LZ3wCH"/>
</dbReference>
<dbReference type="OrthoDB" id="273345at2759"/>
<comment type="function">
    <text evidence="5">Required for proper homologous chromosome pairing and efficient cross-over and intragenic recombination during meiosis.</text>
</comment>
<dbReference type="EMBL" id="KN716180">
    <property type="protein sequence ID" value="KJH51608.1"/>
    <property type="molecule type" value="Genomic_DNA"/>
</dbReference>
<dbReference type="InterPro" id="IPR005647">
    <property type="entry name" value="Mnd1"/>
</dbReference>
<proteinExistence type="inferred from homology"/>
<dbReference type="AlphaFoldDB" id="A0A0D8Y3Z4"/>
<dbReference type="STRING" id="29172.A0A0D8Y3Z4"/>
<dbReference type="GO" id="GO:0007131">
    <property type="term" value="P:reciprocal meiotic recombination"/>
    <property type="evidence" value="ECO:0007669"/>
    <property type="project" value="InterPro"/>
</dbReference>
<organism evidence="8 9">
    <name type="scientific">Dictyocaulus viviparus</name>
    <name type="common">Bovine lungworm</name>
    <dbReference type="NCBI Taxonomy" id="29172"/>
    <lineage>
        <taxon>Eukaryota</taxon>
        <taxon>Metazoa</taxon>
        <taxon>Ecdysozoa</taxon>
        <taxon>Nematoda</taxon>
        <taxon>Chromadorea</taxon>
        <taxon>Rhabditida</taxon>
        <taxon>Rhabditina</taxon>
        <taxon>Rhabditomorpha</taxon>
        <taxon>Strongyloidea</taxon>
        <taxon>Metastrongylidae</taxon>
        <taxon>Dictyocaulus</taxon>
    </lineage>
</organism>
<dbReference type="PIRSF" id="PIRSF026991">
    <property type="entry name" value="Mnd1"/>
    <property type="match status" value="1"/>
</dbReference>
<evidence type="ECO:0000256" key="4">
    <source>
        <dbReference type="ARBA" id="ARBA00023242"/>
    </source>
</evidence>
<dbReference type="Proteomes" id="UP000053766">
    <property type="component" value="Unassembled WGS sequence"/>
</dbReference>
<evidence type="ECO:0000259" key="7">
    <source>
        <dbReference type="Pfam" id="PF18517"/>
    </source>
</evidence>
<comment type="similarity">
    <text evidence="2 5">Belongs to the MND1 family.</text>
</comment>
<dbReference type="Pfam" id="PF18517">
    <property type="entry name" value="LZ3wCH"/>
    <property type="match status" value="1"/>
</dbReference>
<comment type="subcellular location">
    <subcellularLocation>
        <location evidence="1 5">Nucleus</location>
    </subcellularLocation>
</comment>
<dbReference type="GO" id="GO:0005634">
    <property type="term" value="C:nucleus"/>
    <property type="evidence" value="ECO:0007669"/>
    <property type="project" value="UniProtKB-SubCell"/>
</dbReference>
<name>A0A0D8Y3Z4_DICVI</name>
<protein>
    <recommendedName>
        <fullName evidence="5">Meiotic nuclear division protein 1 homolog</fullName>
    </recommendedName>
</protein>